<name>A0A5D0R1V1_9FLAO</name>
<dbReference type="Proteomes" id="UP000324358">
    <property type="component" value="Unassembled WGS sequence"/>
</dbReference>
<keyword evidence="3" id="KW-1185">Reference proteome</keyword>
<gene>
    <name evidence="2" type="ORF">ES675_02180</name>
</gene>
<evidence type="ECO:0000313" key="2">
    <source>
        <dbReference type="EMBL" id="TYB74965.1"/>
    </source>
</evidence>
<protein>
    <submittedName>
        <fullName evidence="2">Uncharacterized protein</fullName>
    </submittedName>
</protein>
<keyword evidence="1" id="KW-0812">Transmembrane</keyword>
<comment type="caution">
    <text evidence="2">The sequence shown here is derived from an EMBL/GenBank/DDBJ whole genome shotgun (WGS) entry which is preliminary data.</text>
</comment>
<dbReference type="EMBL" id="VSKL01000001">
    <property type="protein sequence ID" value="TYB74965.1"/>
    <property type="molecule type" value="Genomic_DNA"/>
</dbReference>
<sequence length="180" mass="20502">MNKKIIVEYNLNLIQKIHVSVILAIGISIYFITRNINYTFKDTIELFTPLLLTFYILGMVAIIVSKLGLIINANKLYKGYFVFGRLIYKQPIDLKNKPIVSILKSQGAHGMPTVGLVAPQGVNNYYKFYTYLLDKSHTEKTELIGSKKLKNAELIVAFLTKNLNLDYELYSPNFDLKNSG</sequence>
<keyword evidence="1" id="KW-0472">Membrane</keyword>
<accession>A0A5D0R1V1</accession>
<proteinExistence type="predicted"/>
<evidence type="ECO:0000256" key="1">
    <source>
        <dbReference type="SAM" id="Phobius"/>
    </source>
</evidence>
<feature type="transmembrane region" description="Helical" evidence="1">
    <location>
        <begin position="12"/>
        <end position="32"/>
    </location>
</feature>
<organism evidence="2 3">
    <name type="scientific">Bizionia algoritergicola</name>
    <dbReference type="NCBI Taxonomy" id="291187"/>
    <lineage>
        <taxon>Bacteria</taxon>
        <taxon>Pseudomonadati</taxon>
        <taxon>Bacteroidota</taxon>
        <taxon>Flavobacteriia</taxon>
        <taxon>Flavobacteriales</taxon>
        <taxon>Flavobacteriaceae</taxon>
        <taxon>Bizionia</taxon>
    </lineage>
</organism>
<keyword evidence="1" id="KW-1133">Transmembrane helix</keyword>
<dbReference type="OrthoDB" id="1189432at2"/>
<dbReference type="RefSeq" id="WP_148367214.1">
    <property type="nucleotide sequence ID" value="NZ_VSKL01000001.1"/>
</dbReference>
<reference evidence="2 3" key="1">
    <citation type="submission" date="2019-08" db="EMBL/GenBank/DDBJ databases">
        <title>Genomes of Antarctic Bizionia species.</title>
        <authorList>
            <person name="Bowman J.P."/>
        </authorList>
    </citation>
    <scope>NUCLEOTIDE SEQUENCE [LARGE SCALE GENOMIC DNA]</scope>
    <source>
        <strain evidence="2 3">APA-1</strain>
    </source>
</reference>
<feature type="transmembrane region" description="Helical" evidence="1">
    <location>
        <begin position="52"/>
        <end position="71"/>
    </location>
</feature>
<dbReference type="AlphaFoldDB" id="A0A5D0R1V1"/>
<evidence type="ECO:0000313" key="3">
    <source>
        <dbReference type="Proteomes" id="UP000324358"/>
    </source>
</evidence>